<evidence type="ECO:0000313" key="1">
    <source>
        <dbReference type="EMBL" id="CAK5090091.1"/>
    </source>
</evidence>
<keyword evidence="2" id="KW-1185">Reference proteome</keyword>
<accession>A0ACB1AIC0</accession>
<proteinExistence type="predicted"/>
<protein>
    <submittedName>
        <fullName evidence="1">Uncharacterized protein</fullName>
    </submittedName>
</protein>
<sequence>MNSSSKMSADAQWRIMATMTPSPVIIFPSNRLVINAPFNMRKEHELLVENVGPVAFAFQSNFCEKIGVADICGVIRPQEVLRTSIIWEPSQPQEGLYIRLVTFNVPVNQGRRFRGSWLQEPGIKNHKRIGIDALLRAQP</sequence>
<comment type="caution">
    <text evidence="1">The sequence shown here is derived from an EMBL/GenBank/DDBJ whole genome shotgun (WGS) entry which is preliminary data.</text>
</comment>
<dbReference type="EMBL" id="CAVMJV010000080">
    <property type="protein sequence ID" value="CAK5090091.1"/>
    <property type="molecule type" value="Genomic_DNA"/>
</dbReference>
<evidence type="ECO:0000313" key="2">
    <source>
        <dbReference type="Proteomes" id="UP001497535"/>
    </source>
</evidence>
<dbReference type="Proteomes" id="UP001497535">
    <property type="component" value="Unassembled WGS sequence"/>
</dbReference>
<organism evidence="1 2">
    <name type="scientific">Meloidogyne enterolobii</name>
    <name type="common">Root-knot nematode worm</name>
    <name type="synonym">Meloidogyne mayaguensis</name>
    <dbReference type="NCBI Taxonomy" id="390850"/>
    <lineage>
        <taxon>Eukaryota</taxon>
        <taxon>Metazoa</taxon>
        <taxon>Ecdysozoa</taxon>
        <taxon>Nematoda</taxon>
        <taxon>Chromadorea</taxon>
        <taxon>Rhabditida</taxon>
        <taxon>Tylenchina</taxon>
        <taxon>Tylenchomorpha</taxon>
        <taxon>Tylenchoidea</taxon>
        <taxon>Meloidogynidae</taxon>
        <taxon>Meloidogyninae</taxon>
        <taxon>Meloidogyne</taxon>
    </lineage>
</organism>
<name>A0ACB1AIC0_MELEN</name>
<reference evidence="1" key="1">
    <citation type="submission" date="2023-11" db="EMBL/GenBank/DDBJ databases">
        <authorList>
            <person name="Poullet M."/>
        </authorList>
    </citation>
    <scope>NUCLEOTIDE SEQUENCE</scope>
    <source>
        <strain evidence="1">E1834</strain>
    </source>
</reference>
<gene>
    <name evidence="1" type="ORF">MENTE1834_LOCUS37859</name>
</gene>